<proteinExistence type="predicted"/>
<name>A0ABR9RN63_9FIRM</name>
<dbReference type="EMBL" id="JADCKL010000026">
    <property type="protein sequence ID" value="MBE5064411.1"/>
    <property type="molecule type" value="Genomic_DNA"/>
</dbReference>
<dbReference type="Gene3D" id="2.60.40.1080">
    <property type="match status" value="1"/>
</dbReference>
<accession>A0ABR9RN63</accession>
<dbReference type="InterPro" id="IPR003343">
    <property type="entry name" value="Big_2"/>
</dbReference>
<keyword evidence="3" id="KW-1185">Reference proteome</keyword>
<comment type="caution">
    <text evidence="2">The sequence shown here is derived from an EMBL/GenBank/DDBJ whole genome shotgun (WGS) entry which is preliminary data.</text>
</comment>
<feature type="domain" description="BIG2" evidence="1">
    <location>
        <begin position="46"/>
        <end position="128"/>
    </location>
</feature>
<protein>
    <submittedName>
        <fullName evidence="2">Ig domain-containing protein</fullName>
    </submittedName>
</protein>
<dbReference type="InterPro" id="IPR008964">
    <property type="entry name" value="Invasin/intimin_cell_adhesion"/>
</dbReference>
<dbReference type="Pfam" id="PF02368">
    <property type="entry name" value="Big_2"/>
    <property type="match status" value="1"/>
</dbReference>
<evidence type="ECO:0000313" key="2">
    <source>
        <dbReference type="EMBL" id="MBE5064411.1"/>
    </source>
</evidence>
<sequence length="173" mass="18434">MQTGRIDSRSSPGYTAFIRPACNINSYTPVVESQDHPGYYEIYQPVLESVSLNQDSASITVGETLKLEPTFHGAGGAQVPTEEQGVTWTSSDPEVVMVDVNGNIKALKEGTATITVTTDVGQKTAVCNVTVGHSPVKTEGKAATCTEEGSREYYSCSSCGRCSARVFPRSSTL</sequence>
<reference evidence="2 3" key="1">
    <citation type="submission" date="2020-10" db="EMBL/GenBank/DDBJ databases">
        <title>ChiBAC.</title>
        <authorList>
            <person name="Zenner C."/>
            <person name="Hitch T.C.A."/>
            <person name="Clavel T."/>
        </authorList>
    </citation>
    <scope>NUCLEOTIDE SEQUENCE [LARGE SCALE GENOMIC DNA]</scope>
    <source>
        <strain evidence="2 3">DSM 108991</strain>
    </source>
</reference>
<dbReference type="SUPFAM" id="SSF49373">
    <property type="entry name" value="Invasin/intimin cell-adhesion fragments"/>
    <property type="match status" value="1"/>
</dbReference>
<dbReference type="SMART" id="SM00635">
    <property type="entry name" value="BID_2"/>
    <property type="match status" value="1"/>
</dbReference>
<gene>
    <name evidence="2" type="ORF">INF30_14340</name>
</gene>
<dbReference type="Proteomes" id="UP000758652">
    <property type="component" value="Unassembled WGS sequence"/>
</dbReference>
<evidence type="ECO:0000259" key="1">
    <source>
        <dbReference type="SMART" id="SM00635"/>
    </source>
</evidence>
<evidence type="ECO:0000313" key="3">
    <source>
        <dbReference type="Proteomes" id="UP000758652"/>
    </source>
</evidence>
<organism evidence="2 3">
    <name type="scientific">Claveliimonas monacensis</name>
    <dbReference type="NCBI Taxonomy" id="2779351"/>
    <lineage>
        <taxon>Bacteria</taxon>
        <taxon>Bacillati</taxon>
        <taxon>Bacillota</taxon>
        <taxon>Clostridia</taxon>
        <taxon>Lachnospirales</taxon>
        <taxon>Lachnospiraceae</taxon>
        <taxon>Claveliimonas</taxon>
    </lineage>
</organism>